<dbReference type="AlphaFoldDB" id="A0A2P5BBI7"/>
<proteinExistence type="predicted"/>
<reference evidence="3" key="1">
    <citation type="submission" date="2016-06" db="EMBL/GenBank/DDBJ databases">
        <title>Parallel loss of symbiosis genes in relatives of nitrogen-fixing non-legume Parasponia.</title>
        <authorList>
            <person name="Van Velzen R."/>
            <person name="Holmer R."/>
            <person name="Bu F."/>
            <person name="Rutten L."/>
            <person name="Van Zeijl A."/>
            <person name="Liu W."/>
            <person name="Santuari L."/>
            <person name="Cao Q."/>
            <person name="Sharma T."/>
            <person name="Shen D."/>
            <person name="Roswanjaya Y."/>
            <person name="Wardhani T."/>
            <person name="Kalhor M.S."/>
            <person name="Jansen J."/>
            <person name="Van den Hoogen J."/>
            <person name="Gungor B."/>
            <person name="Hartog M."/>
            <person name="Hontelez J."/>
            <person name="Verver J."/>
            <person name="Yang W.-C."/>
            <person name="Schijlen E."/>
            <person name="Repin R."/>
            <person name="Schilthuizen M."/>
            <person name="Schranz E."/>
            <person name="Heidstra R."/>
            <person name="Miyata K."/>
            <person name="Fedorova E."/>
            <person name="Kohlen W."/>
            <person name="Bisseling T."/>
            <person name="Smit S."/>
            <person name="Geurts R."/>
        </authorList>
    </citation>
    <scope>NUCLEOTIDE SEQUENCE [LARGE SCALE GENOMIC DNA]</scope>
    <source>
        <strain evidence="3">cv. WU1-14</strain>
    </source>
</reference>
<evidence type="ECO:0000256" key="1">
    <source>
        <dbReference type="SAM" id="Phobius"/>
    </source>
</evidence>
<evidence type="ECO:0000313" key="3">
    <source>
        <dbReference type="Proteomes" id="UP000237105"/>
    </source>
</evidence>
<organism evidence="2 3">
    <name type="scientific">Parasponia andersonii</name>
    <name type="common">Sponia andersonii</name>
    <dbReference type="NCBI Taxonomy" id="3476"/>
    <lineage>
        <taxon>Eukaryota</taxon>
        <taxon>Viridiplantae</taxon>
        <taxon>Streptophyta</taxon>
        <taxon>Embryophyta</taxon>
        <taxon>Tracheophyta</taxon>
        <taxon>Spermatophyta</taxon>
        <taxon>Magnoliopsida</taxon>
        <taxon>eudicotyledons</taxon>
        <taxon>Gunneridae</taxon>
        <taxon>Pentapetalae</taxon>
        <taxon>rosids</taxon>
        <taxon>fabids</taxon>
        <taxon>Rosales</taxon>
        <taxon>Cannabaceae</taxon>
        <taxon>Parasponia</taxon>
    </lineage>
</organism>
<feature type="transmembrane region" description="Helical" evidence="1">
    <location>
        <begin position="12"/>
        <end position="32"/>
    </location>
</feature>
<accession>A0A2P5BBI7</accession>
<keyword evidence="3" id="KW-1185">Reference proteome</keyword>
<comment type="caution">
    <text evidence="2">The sequence shown here is derived from an EMBL/GenBank/DDBJ whole genome shotgun (WGS) entry which is preliminary data.</text>
</comment>
<name>A0A2P5BBI7_PARAD</name>
<sequence>MACLRSTCVEACIVLAYHASSVSLLVAFLIAAHKSNAPLNLRYGDYAQYWVAGTVHESFLCRDTKVPLLVP</sequence>
<gene>
    <name evidence="2" type="ORF">PanWU01x14_253710</name>
</gene>
<keyword evidence="1" id="KW-0472">Membrane</keyword>
<evidence type="ECO:0000313" key="2">
    <source>
        <dbReference type="EMBL" id="PON46148.1"/>
    </source>
</evidence>
<protein>
    <submittedName>
        <fullName evidence="2">Uncharacterized protein</fullName>
    </submittedName>
</protein>
<dbReference type="EMBL" id="JXTB01000317">
    <property type="protein sequence ID" value="PON46148.1"/>
    <property type="molecule type" value="Genomic_DNA"/>
</dbReference>
<keyword evidence="1" id="KW-0812">Transmembrane</keyword>
<keyword evidence="1" id="KW-1133">Transmembrane helix</keyword>
<dbReference type="Proteomes" id="UP000237105">
    <property type="component" value="Unassembled WGS sequence"/>
</dbReference>